<dbReference type="CDD" id="cd00570">
    <property type="entry name" value="GST_N_family"/>
    <property type="match status" value="1"/>
</dbReference>
<dbReference type="PANTHER" id="PTHR44051:SF8">
    <property type="entry name" value="GLUTATHIONE S-TRANSFERASE GSTA"/>
    <property type="match status" value="1"/>
</dbReference>
<dbReference type="Pfam" id="PF13410">
    <property type="entry name" value="GST_C_2"/>
    <property type="match status" value="1"/>
</dbReference>
<dbReference type="EMBL" id="QXHD01000004">
    <property type="protein sequence ID" value="NEZ56997.1"/>
    <property type="molecule type" value="Genomic_DNA"/>
</dbReference>
<dbReference type="InterPro" id="IPR010987">
    <property type="entry name" value="Glutathione-S-Trfase_C-like"/>
</dbReference>
<reference evidence="3 4" key="1">
    <citation type="journal article" date="2020" name="Microb. Ecol.">
        <title>Ecogenomics of the Marine Benthic Filamentous Cyanobacterium Adonisia.</title>
        <authorList>
            <person name="Walter J.M."/>
            <person name="Coutinho F.H."/>
            <person name="Leomil L."/>
            <person name="Hargreaves P.I."/>
            <person name="Campeao M.E."/>
            <person name="Vieira V.V."/>
            <person name="Silva B.S."/>
            <person name="Fistarol G.O."/>
            <person name="Salomon P.S."/>
            <person name="Sawabe T."/>
            <person name="Mino S."/>
            <person name="Hosokawa M."/>
            <person name="Miyashita H."/>
            <person name="Maruyama F."/>
            <person name="van Verk M.C."/>
            <person name="Dutilh B.E."/>
            <person name="Thompson C.C."/>
            <person name="Thompson F.L."/>
        </authorList>
    </citation>
    <scope>NUCLEOTIDE SEQUENCE [LARGE SCALE GENOMIC DNA]</scope>
    <source>
        <strain evidence="3 4">CCMR0081</strain>
    </source>
</reference>
<keyword evidence="4" id="KW-1185">Reference proteome</keyword>
<dbReference type="PANTHER" id="PTHR44051">
    <property type="entry name" value="GLUTATHIONE S-TRANSFERASE-RELATED"/>
    <property type="match status" value="1"/>
</dbReference>
<dbReference type="SUPFAM" id="SSF47616">
    <property type="entry name" value="GST C-terminal domain-like"/>
    <property type="match status" value="1"/>
</dbReference>
<dbReference type="InterPro" id="IPR040079">
    <property type="entry name" value="Glutathione_S-Trfase"/>
</dbReference>
<evidence type="ECO:0000259" key="2">
    <source>
        <dbReference type="PROSITE" id="PS50405"/>
    </source>
</evidence>
<name>A0A6M0RL64_9CYAN</name>
<dbReference type="InterPro" id="IPR004045">
    <property type="entry name" value="Glutathione_S-Trfase_N"/>
</dbReference>
<accession>A0A6M0RL64</accession>
<keyword evidence="3" id="KW-0808">Transferase</keyword>
<evidence type="ECO:0000313" key="3">
    <source>
        <dbReference type="EMBL" id="NEZ56997.1"/>
    </source>
</evidence>
<organism evidence="3 4">
    <name type="scientific">Adonisia turfae CCMR0081</name>
    <dbReference type="NCBI Taxonomy" id="2292702"/>
    <lineage>
        <taxon>Bacteria</taxon>
        <taxon>Bacillati</taxon>
        <taxon>Cyanobacteriota</taxon>
        <taxon>Adonisia</taxon>
        <taxon>Adonisia turfae</taxon>
    </lineage>
</organism>
<dbReference type="Pfam" id="PF13409">
    <property type="entry name" value="GST_N_2"/>
    <property type="match status" value="1"/>
</dbReference>
<dbReference type="PROSITE" id="PS50404">
    <property type="entry name" value="GST_NTER"/>
    <property type="match status" value="1"/>
</dbReference>
<feature type="domain" description="GST C-terminal" evidence="2">
    <location>
        <begin position="86"/>
        <end position="205"/>
    </location>
</feature>
<feature type="domain" description="GST N-terminal" evidence="1">
    <location>
        <begin position="1"/>
        <end position="81"/>
    </location>
</feature>
<dbReference type="GO" id="GO:0016740">
    <property type="term" value="F:transferase activity"/>
    <property type="evidence" value="ECO:0007669"/>
    <property type="project" value="UniProtKB-KW"/>
</dbReference>
<gene>
    <name evidence="3" type="ORF">DXZ20_15180</name>
</gene>
<comment type="caution">
    <text evidence="3">The sequence shown here is derived from an EMBL/GenBank/DDBJ whole genome shotgun (WGS) entry which is preliminary data.</text>
</comment>
<dbReference type="AlphaFoldDB" id="A0A6M0RL64"/>
<dbReference type="SFLD" id="SFLDS00019">
    <property type="entry name" value="Glutathione_Transferase_(cytos"/>
    <property type="match status" value="1"/>
</dbReference>
<dbReference type="SUPFAM" id="SSF52833">
    <property type="entry name" value="Thioredoxin-like"/>
    <property type="match status" value="1"/>
</dbReference>
<dbReference type="Gene3D" id="3.40.30.10">
    <property type="entry name" value="Glutaredoxin"/>
    <property type="match status" value="1"/>
</dbReference>
<proteinExistence type="predicted"/>
<dbReference type="RefSeq" id="WP_163699013.1">
    <property type="nucleotide sequence ID" value="NZ_QXHD01000004.1"/>
</dbReference>
<dbReference type="InterPro" id="IPR036282">
    <property type="entry name" value="Glutathione-S-Trfase_C_sf"/>
</dbReference>
<dbReference type="InterPro" id="IPR036249">
    <property type="entry name" value="Thioredoxin-like_sf"/>
</dbReference>
<dbReference type="PROSITE" id="PS50405">
    <property type="entry name" value="GST_CTER"/>
    <property type="match status" value="1"/>
</dbReference>
<sequence>MLTFYYHPLSPISRRVWLALLEKEIPFQPVIVDLSKREQFQTDFLTLNPFHHIPVIVENGFRVIESIAILDYLEDQHPHIPLVPACHRERTTMRMIQMVTVNELVSKLSKVINQDHVPLTADVKQQLNAALTFLNSHVGKGGYFGDTHLNLADIVVGATVPLFCRLGIGLTDYPALNQWNNHITARLAWQATNPSDVDFEAWKQLLQRWIRIAMKRQKRQHQNN</sequence>
<dbReference type="Gene3D" id="1.20.1050.10">
    <property type="match status" value="1"/>
</dbReference>
<dbReference type="SFLD" id="SFLDG00358">
    <property type="entry name" value="Main_(cytGST)"/>
    <property type="match status" value="1"/>
</dbReference>
<protein>
    <submittedName>
        <fullName evidence="3">Glutathione S-transferase family protein</fullName>
    </submittedName>
</protein>
<dbReference type="Proteomes" id="UP000481033">
    <property type="component" value="Unassembled WGS sequence"/>
</dbReference>
<evidence type="ECO:0000313" key="4">
    <source>
        <dbReference type="Proteomes" id="UP000481033"/>
    </source>
</evidence>
<evidence type="ECO:0000259" key="1">
    <source>
        <dbReference type="PROSITE" id="PS50404"/>
    </source>
</evidence>